<evidence type="ECO:0000256" key="10">
    <source>
        <dbReference type="HAMAP-Rule" id="MF_03120"/>
    </source>
</evidence>
<evidence type="ECO:0000256" key="14">
    <source>
        <dbReference type="PROSITE-ProRule" id="PRU01122"/>
    </source>
</evidence>
<evidence type="ECO:0000256" key="13">
    <source>
        <dbReference type="PIRSR" id="PIRSR001174-2"/>
    </source>
</evidence>
<dbReference type="GO" id="GO:0016887">
    <property type="term" value="F:ATP hydrolysis activity"/>
    <property type="evidence" value="ECO:0007669"/>
    <property type="project" value="UniProtKB-UniRule"/>
</dbReference>
<dbReference type="OrthoDB" id="2411602at2759"/>
<dbReference type="AlphaFoldDB" id="A0A0K2T6K6"/>
<name>A0A0K2T6K6_LEPSM</name>
<evidence type="ECO:0000256" key="16">
    <source>
        <dbReference type="SAM" id="MobiDB-lite"/>
    </source>
</evidence>
<dbReference type="Gene3D" id="1.20.58.1480">
    <property type="match status" value="1"/>
</dbReference>
<dbReference type="InterPro" id="IPR046336">
    <property type="entry name" value="Lon_prtase_N_sf"/>
</dbReference>
<comment type="similarity">
    <text evidence="10 11 14 15">Belongs to the peptidase S16 family.</text>
</comment>
<keyword evidence="3 10" id="KW-0547">Nucleotide-binding</keyword>
<dbReference type="Gene3D" id="1.10.8.60">
    <property type="match status" value="1"/>
</dbReference>
<feature type="binding site" evidence="10 13">
    <location>
        <begin position="463"/>
        <end position="470"/>
    </location>
    <ligand>
        <name>ATP</name>
        <dbReference type="ChEBI" id="CHEBI:30616"/>
    </ligand>
</feature>
<dbReference type="PROSITE" id="PS51786">
    <property type="entry name" value="LON_PROTEOLYTIC"/>
    <property type="match status" value="1"/>
</dbReference>
<dbReference type="GO" id="GO:0070407">
    <property type="term" value="P:oxidation-dependent protein catabolic process"/>
    <property type="evidence" value="ECO:0007669"/>
    <property type="project" value="UniProtKB-UniRule"/>
</dbReference>
<feature type="compositionally biased region" description="Low complexity" evidence="16">
    <location>
        <begin position="63"/>
        <end position="75"/>
    </location>
</feature>
<feature type="active site" evidence="10 12">
    <location>
        <position position="796"/>
    </location>
</feature>
<dbReference type="InterPro" id="IPR027417">
    <property type="entry name" value="P-loop_NTPase"/>
</dbReference>
<dbReference type="GO" id="GO:0007005">
    <property type="term" value="P:mitochondrion organization"/>
    <property type="evidence" value="ECO:0007669"/>
    <property type="project" value="TreeGrafter"/>
</dbReference>
<evidence type="ECO:0000256" key="2">
    <source>
        <dbReference type="ARBA" id="ARBA00022670"/>
    </source>
</evidence>
<dbReference type="CDD" id="cd19500">
    <property type="entry name" value="RecA-like_Lon"/>
    <property type="match status" value="1"/>
</dbReference>
<dbReference type="Pfam" id="PF02190">
    <property type="entry name" value="LON_substr_bdg"/>
    <property type="match status" value="1"/>
</dbReference>
<evidence type="ECO:0000256" key="6">
    <source>
        <dbReference type="ARBA" id="ARBA00022840"/>
    </source>
</evidence>
<feature type="active site" evidence="10 12">
    <location>
        <position position="839"/>
    </location>
</feature>
<evidence type="ECO:0000256" key="3">
    <source>
        <dbReference type="ARBA" id="ARBA00022741"/>
    </source>
</evidence>
<dbReference type="InterPro" id="IPR008268">
    <property type="entry name" value="Peptidase_S16_AS"/>
</dbReference>
<dbReference type="HAMAP" id="MF_03120">
    <property type="entry name" value="lonm_euk"/>
    <property type="match status" value="1"/>
</dbReference>
<keyword evidence="2 10" id="KW-0645">Protease</keyword>
<evidence type="ECO:0000256" key="9">
    <source>
        <dbReference type="ARBA" id="ARBA00050665"/>
    </source>
</evidence>
<dbReference type="GO" id="GO:0005759">
    <property type="term" value="C:mitochondrial matrix"/>
    <property type="evidence" value="ECO:0007669"/>
    <property type="project" value="UniProtKB-SubCell"/>
</dbReference>
<dbReference type="GO" id="GO:0003697">
    <property type="term" value="F:single-stranded DNA binding"/>
    <property type="evidence" value="ECO:0007669"/>
    <property type="project" value="TreeGrafter"/>
</dbReference>
<dbReference type="PANTHER" id="PTHR43718:SF2">
    <property type="entry name" value="LON PROTEASE HOMOLOG, MITOCHONDRIAL"/>
    <property type="match status" value="1"/>
</dbReference>
<evidence type="ECO:0000256" key="7">
    <source>
        <dbReference type="ARBA" id="ARBA00023125"/>
    </source>
</evidence>
<keyword evidence="8 10" id="KW-0496">Mitochondrion</keyword>
<feature type="domain" description="Lon proteolytic" evidence="17">
    <location>
        <begin position="702"/>
        <end position="889"/>
    </location>
</feature>
<dbReference type="Pfam" id="PF00004">
    <property type="entry name" value="AAA"/>
    <property type="match status" value="1"/>
</dbReference>
<dbReference type="InterPro" id="IPR014721">
    <property type="entry name" value="Ribsml_uS5_D2-typ_fold_subgr"/>
</dbReference>
<dbReference type="InterPro" id="IPR027503">
    <property type="entry name" value="Lonm_euk"/>
</dbReference>
<evidence type="ECO:0000256" key="15">
    <source>
        <dbReference type="RuleBase" id="RU000591"/>
    </source>
</evidence>
<comment type="catalytic activity">
    <reaction evidence="9 10">
        <text>Hydrolysis of proteins in presence of ATP.</text>
        <dbReference type="EC" id="3.4.21.53"/>
    </reaction>
</comment>
<dbReference type="SUPFAM" id="SSF88697">
    <property type="entry name" value="PUA domain-like"/>
    <property type="match status" value="1"/>
</dbReference>
<evidence type="ECO:0000259" key="18">
    <source>
        <dbReference type="PROSITE" id="PS51787"/>
    </source>
</evidence>
<dbReference type="SUPFAM" id="SSF54211">
    <property type="entry name" value="Ribosomal protein S5 domain 2-like"/>
    <property type="match status" value="1"/>
</dbReference>
<dbReference type="Gene3D" id="1.20.5.5270">
    <property type="match status" value="1"/>
</dbReference>
<dbReference type="InterPro" id="IPR015947">
    <property type="entry name" value="PUA-like_sf"/>
</dbReference>
<dbReference type="GO" id="GO:0006515">
    <property type="term" value="P:protein quality control for misfolded or incompletely synthesized proteins"/>
    <property type="evidence" value="ECO:0007669"/>
    <property type="project" value="UniProtKB-UniRule"/>
</dbReference>
<keyword evidence="5 10" id="KW-0720">Serine protease</keyword>
<keyword evidence="4 10" id="KW-0378">Hydrolase</keyword>
<dbReference type="GO" id="GO:0051131">
    <property type="term" value="P:chaperone-mediated protein complex assembly"/>
    <property type="evidence" value="ECO:0007669"/>
    <property type="project" value="UniProtKB-UniRule"/>
</dbReference>
<feature type="domain" description="Lon N-terminal" evidence="18">
    <location>
        <begin position="102"/>
        <end position="310"/>
    </location>
</feature>
<evidence type="ECO:0000256" key="8">
    <source>
        <dbReference type="ARBA" id="ARBA00023128"/>
    </source>
</evidence>
<dbReference type="PROSITE" id="PS01046">
    <property type="entry name" value="LON_SER"/>
    <property type="match status" value="1"/>
</dbReference>
<sequence length="889" mass="99770">MSSLIFIRRLSKPSFITRSLRPLSTTGNVEIREFLRHPQRQTLNFHRIKNLQFPPQTHRFYSSDESSNDSSSASDAVLSEPATPQVTDLPAPQTIPEFLPVVPIIPVSRSPVFPKFVKILEVTEPKLMDLLRRKVKLNQPYVGIFVKKEDDSMRETIRSMDEVYHVGTFGQIMELQDLGERLRMVLMAHRRIKIMGSHNEDPEVTDQILCVDTINMEAEPFETNDEVKALTQEVIKTIRDIIALNPLYRESLQQMLSIGQRVVDNPIYLSDLGAALTGGGGETYELQEVMEELNIPKRLSLTLGLLKKEYELSKLQQKIGKEVEEKVKSVQRKYMLQEQLKVIRKELGMEKDDAESIEEKYTARMADMTIPTAIKDVIDEELAKLKFLDNNSSEFNVTRNYLDWLTTIPWGISSEENLDIEKARSILEMDHYGLDDVKKRILEFIAVSQLKGSCQGKIICLFGPPGVGKTSIAKSIARALSRQFFRFSVGGLSDVAELKGHRRTYVGAMPGKAVQALKKTKTENPVLLIDEIDKMGKGWQGDPTAALLEMLDPEQNNTFLDHYMDVPVDLSKVLFICTANTIDTIPEPLRDRMEMIDVSGYVAEEKVVIANKYLIPQMLEVSGLQENDISITDAGLNKLIKSYCRESGVRNLRKCLEKVYRKAAYLKVMDNKKENGHLNVDENNLAEFVGKPVYSHDKMYDVTPSGVCMGLAWTSHGGSTLYIETVEQKTSSKEDGKQGGIEFTGNLGDVMKESIRISYTCAKNILSKLDAENKFLLENHVHLHVPEGATPKDGPSAGCTITTAILSLAMNKPVAENLAMTGEISLRGKILPVGGIKEKVIAAKRSGVTSVLLPGDNRKDFEDLPEVVKDGINVHFVNIYDDVFKIAFP</sequence>
<evidence type="ECO:0000256" key="5">
    <source>
        <dbReference type="ARBA" id="ARBA00022825"/>
    </source>
</evidence>
<dbReference type="InterPro" id="IPR003593">
    <property type="entry name" value="AAA+_ATPase"/>
</dbReference>
<dbReference type="InterPro" id="IPR008269">
    <property type="entry name" value="Lon_proteolytic"/>
</dbReference>
<comment type="function">
    <text evidence="10">ATP-dependent serine protease that mediates the selective degradation of misfolded, unassembled or oxidatively damaged polypeptides as well as certain short-lived regulatory proteins in the mitochondrial matrix. May also have a chaperone function in the assembly of inner membrane protein complexes. Participates in the regulation of mitochondrial gene expression and in the maintenance of the integrity of the mitochondrial genome. Binds to mitochondrial DNA in a site-specific manner.</text>
</comment>
<feature type="region of interest" description="Disordered" evidence="16">
    <location>
        <begin position="59"/>
        <end position="91"/>
    </location>
</feature>
<proteinExistence type="inferred from homology"/>
<dbReference type="FunFam" id="3.40.50.300:FF:000021">
    <property type="entry name" value="Lon protease homolog"/>
    <property type="match status" value="1"/>
</dbReference>
<dbReference type="Pfam" id="PF05362">
    <property type="entry name" value="Lon_C"/>
    <property type="match status" value="1"/>
</dbReference>
<accession>A0A0K2T6K6</accession>
<dbReference type="InterPro" id="IPR054594">
    <property type="entry name" value="Lon_lid"/>
</dbReference>
<dbReference type="InterPro" id="IPR003111">
    <property type="entry name" value="Lon_prtase_N"/>
</dbReference>
<dbReference type="FunFam" id="1.20.5.5270:FF:000001">
    <property type="entry name" value="Lon protease homolog, mitochondrial"/>
    <property type="match status" value="1"/>
</dbReference>
<evidence type="ECO:0000259" key="17">
    <source>
        <dbReference type="PROSITE" id="PS51786"/>
    </source>
</evidence>
<dbReference type="FunFam" id="1.20.58.1480:FF:000002">
    <property type="entry name" value="Lon protease homolog, mitochondrial"/>
    <property type="match status" value="1"/>
</dbReference>
<dbReference type="SMART" id="SM00464">
    <property type="entry name" value="LON"/>
    <property type="match status" value="1"/>
</dbReference>
<dbReference type="NCBIfam" id="TIGR00763">
    <property type="entry name" value="lon"/>
    <property type="match status" value="1"/>
</dbReference>
<dbReference type="Gene3D" id="3.40.50.300">
    <property type="entry name" value="P-loop containing nucleotide triphosphate hydrolases"/>
    <property type="match status" value="1"/>
</dbReference>
<comment type="subcellular location">
    <subcellularLocation>
        <location evidence="1 10">Mitochondrion matrix</location>
    </subcellularLocation>
</comment>
<evidence type="ECO:0000256" key="12">
    <source>
        <dbReference type="PIRSR" id="PIRSR001174-1"/>
    </source>
</evidence>
<dbReference type="GO" id="GO:0034599">
    <property type="term" value="P:cellular response to oxidative stress"/>
    <property type="evidence" value="ECO:0007669"/>
    <property type="project" value="UniProtKB-UniRule"/>
</dbReference>
<evidence type="ECO:0000313" key="19">
    <source>
        <dbReference type="EMBL" id="CDW21415.1"/>
    </source>
</evidence>
<comment type="subunit">
    <text evidence="10">Homohexamer or homoheptamer. Organized in a ring with a central cavity.</text>
</comment>
<dbReference type="SUPFAM" id="SSF52540">
    <property type="entry name" value="P-loop containing nucleoside triphosphate hydrolases"/>
    <property type="match status" value="1"/>
</dbReference>
<protein>
    <recommendedName>
        <fullName evidence="10">Lon protease homolog, mitochondrial</fullName>
        <ecNumber evidence="10">3.4.21.53</ecNumber>
    </recommendedName>
</protein>
<dbReference type="EMBL" id="HACA01004054">
    <property type="protein sequence ID" value="CDW21415.1"/>
    <property type="molecule type" value="Transcribed_RNA"/>
</dbReference>
<keyword evidence="7 10" id="KW-0238">DNA-binding</keyword>
<dbReference type="GO" id="GO:0004252">
    <property type="term" value="F:serine-type endopeptidase activity"/>
    <property type="evidence" value="ECO:0007669"/>
    <property type="project" value="UniProtKB-UniRule"/>
</dbReference>
<dbReference type="GO" id="GO:0004176">
    <property type="term" value="F:ATP-dependent peptidase activity"/>
    <property type="evidence" value="ECO:0007669"/>
    <property type="project" value="UniProtKB-UniRule"/>
</dbReference>
<dbReference type="Gene3D" id="3.30.230.10">
    <property type="match status" value="1"/>
</dbReference>
<reference evidence="19" key="1">
    <citation type="submission" date="2014-05" db="EMBL/GenBank/DDBJ databases">
        <authorList>
            <person name="Chronopoulou M."/>
        </authorList>
    </citation>
    <scope>NUCLEOTIDE SEQUENCE</scope>
    <source>
        <tissue evidence="19">Whole organism</tissue>
    </source>
</reference>
<dbReference type="InterPro" id="IPR027065">
    <property type="entry name" value="Lon_Prtase"/>
</dbReference>
<dbReference type="Pfam" id="PF22667">
    <property type="entry name" value="Lon_lid"/>
    <property type="match status" value="1"/>
</dbReference>
<keyword evidence="6 10" id="KW-0067">ATP-binding</keyword>
<dbReference type="InterPro" id="IPR020568">
    <property type="entry name" value="Ribosomal_Su5_D2-typ_SF"/>
</dbReference>
<dbReference type="InterPro" id="IPR004815">
    <property type="entry name" value="Lon_bac/euk-typ"/>
</dbReference>
<evidence type="ECO:0000256" key="11">
    <source>
        <dbReference type="PIRNR" id="PIRNR001174"/>
    </source>
</evidence>
<dbReference type="FunFam" id="3.30.230.10:FF:000015">
    <property type="entry name" value="Lon protease homolog, mitochondrial"/>
    <property type="match status" value="1"/>
</dbReference>
<dbReference type="EC" id="3.4.21.53" evidence="10"/>
<dbReference type="GO" id="GO:0005524">
    <property type="term" value="F:ATP binding"/>
    <property type="evidence" value="ECO:0007669"/>
    <property type="project" value="UniProtKB-UniRule"/>
</dbReference>
<dbReference type="InterPro" id="IPR003959">
    <property type="entry name" value="ATPase_AAA_core"/>
</dbReference>
<organism evidence="19">
    <name type="scientific">Lepeophtheirus salmonis</name>
    <name type="common">Salmon louse</name>
    <name type="synonym">Caligus salmonis</name>
    <dbReference type="NCBI Taxonomy" id="72036"/>
    <lineage>
        <taxon>Eukaryota</taxon>
        <taxon>Metazoa</taxon>
        <taxon>Ecdysozoa</taxon>
        <taxon>Arthropoda</taxon>
        <taxon>Crustacea</taxon>
        <taxon>Multicrustacea</taxon>
        <taxon>Hexanauplia</taxon>
        <taxon>Copepoda</taxon>
        <taxon>Siphonostomatoida</taxon>
        <taxon>Caligidae</taxon>
        <taxon>Lepeophtheirus</taxon>
    </lineage>
</organism>
<dbReference type="PIRSF" id="PIRSF001174">
    <property type="entry name" value="Lon_proteas"/>
    <property type="match status" value="1"/>
</dbReference>
<dbReference type="PANTHER" id="PTHR43718">
    <property type="entry name" value="LON PROTEASE"/>
    <property type="match status" value="1"/>
</dbReference>
<dbReference type="PRINTS" id="PR00830">
    <property type="entry name" value="ENDOLAPTASE"/>
</dbReference>
<dbReference type="PROSITE" id="PS51787">
    <property type="entry name" value="LON_N"/>
    <property type="match status" value="1"/>
</dbReference>
<dbReference type="SMART" id="SM00382">
    <property type="entry name" value="AAA"/>
    <property type="match status" value="1"/>
</dbReference>
<dbReference type="GO" id="GO:0043565">
    <property type="term" value="F:sequence-specific DNA binding"/>
    <property type="evidence" value="ECO:0007669"/>
    <property type="project" value="UniProtKB-UniRule"/>
</dbReference>
<evidence type="ECO:0000256" key="4">
    <source>
        <dbReference type="ARBA" id="ARBA00022801"/>
    </source>
</evidence>
<evidence type="ECO:0000256" key="1">
    <source>
        <dbReference type="ARBA" id="ARBA00004305"/>
    </source>
</evidence>
<dbReference type="Gene3D" id="2.30.130.40">
    <property type="entry name" value="LON domain-like"/>
    <property type="match status" value="1"/>
</dbReference>